<evidence type="ECO:0000313" key="1">
    <source>
        <dbReference type="EMBL" id="MBR8826802.1"/>
    </source>
</evidence>
<comment type="caution">
    <text evidence="1">The sequence shown here is derived from an EMBL/GenBank/DDBJ whole genome shotgun (WGS) entry which is preliminary data.</text>
</comment>
<gene>
    <name evidence="1" type="ORF">DSM107014_02685</name>
</gene>
<proteinExistence type="predicted"/>
<evidence type="ECO:0000313" key="2">
    <source>
        <dbReference type="Proteomes" id="UP000767446"/>
    </source>
</evidence>
<dbReference type="SUPFAM" id="SSF52540">
    <property type="entry name" value="P-loop containing nucleoside triphosphate hydrolases"/>
    <property type="match status" value="1"/>
</dbReference>
<name>A0A941GRQ7_9CHRO</name>
<dbReference type="AlphaFoldDB" id="A0A941GRQ7"/>
<dbReference type="Gene3D" id="3.40.50.300">
    <property type="entry name" value="P-loop containing nucleotide triphosphate hydrolases"/>
    <property type="match status" value="1"/>
</dbReference>
<protein>
    <submittedName>
        <fullName evidence="1">Uncharacterized protein</fullName>
    </submittedName>
</protein>
<organism evidence="1 2">
    <name type="scientific">Gomphosphaeria aponina SAG 52.96 = DSM 107014</name>
    <dbReference type="NCBI Taxonomy" id="1521640"/>
    <lineage>
        <taxon>Bacteria</taxon>
        <taxon>Bacillati</taxon>
        <taxon>Cyanobacteriota</taxon>
        <taxon>Cyanophyceae</taxon>
        <taxon>Oscillatoriophycideae</taxon>
        <taxon>Chroococcales</taxon>
        <taxon>Gomphosphaeriaceae</taxon>
        <taxon>Gomphosphaeria</taxon>
    </lineage>
</organism>
<dbReference type="InterPro" id="IPR027417">
    <property type="entry name" value="P-loop_NTPase"/>
</dbReference>
<reference evidence="1" key="1">
    <citation type="submission" date="2021-02" db="EMBL/GenBank/DDBJ databases">
        <title>Metagenome analyses of Stigonema ocellatum DSM 106950, Chlorogloea purpurea SAG 13.99 and Gomphosphaeria aponina DSM 107014.</title>
        <authorList>
            <person name="Marter P."/>
            <person name="Huang S."/>
        </authorList>
    </citation>
    <scope>NUCLEOTIDE SEQUENCE</scope>
    <source>
        <strain evidence="1">JP213</strain>
    </source>
</reference>
<dbReference type="EMBL" id="JADQBC010000011">
    <property type="protein sequence ID" value="MBR8826802.1"/>
    <property type="molecule type" value="Genomic_DNA"/>
</dbReference>
<dbReference type="Proteomes" id="UP000767446">
    <property type="component" value="Unassembled WGS sequence"/>
</dbReference>
<sequence length="550" mass="62527">MRKSQTTTLSNNIFFEAGSIKRPFQRQNNQTRKIPKDLKNVLADPKEHPLVHPKQDKIYLGNSTAKPENPERYPIYLPKDIFDKNLFIAAAPGGGKSTLLFRILAQAIKTQRSVFISEAKAGNQGYAEGAAFNDITRYLKLKYPHLLLHRWPRGDVYFNPLMYLNTSVKRREFFDNLCEQIQTQGHITGDIVAFIHNATAIADLIIEFLQTFTPKEDLNKNCTLQSLVYFLRHPDKLKQTLAKAIKYYEQTGNNPQASAIIKDIYAQLKSRNFFFLEKPELNGSRHGVNLLTNLFDHPDLLYYSQPQPNLQELKLEDILYQQALVIISQPLYDTASKVVGPLFWDSVLGKTVELGPKPPQYEGKERLSILAVFDETHRLPVGRLGTSGDFTREYRLGLVEITPTIVDPERWFANRHVYQTLISLSPGVPEVVELMQSRLPNFFLNSTYVQTMMDGTGMAQPFIGTVPNHKYQNSQDNPGCSLRSLAMTGKFTGLLQSFELDGEGKVFWLDLQDELLANIKTLLEDALKPNCPSDIHSALDYVLGLEEFLL</sequence>
<accession>A0A941GRQ7</accession>